<organism evidence="3 4">
    <name type="scientific">Komagataella phaffii (strain GS115 / ATCC 20864)</name>
    <name type="common">Yeast</name>
    <name type="synonym">Pichia pastoris</name>
    <dbReference type="NCBI Taxonomy" id="644223"/>
    <lineage>
        <taxon>Eukaryota</taxon>
        <taxon>Fungi</taxon>
        <taxon>Dikarya</taxon>
        <taxon>Ascomycota</taxon>
        <taxon>Saccharomycotina</taxon>
        <taxon>Pichiomycetes</taxon>
        <taxon>Pichiales</taxon>
        <taxon>Pichiaceae</taxon>
        <taxon>Komagataella</taxon>
    </lineage>
</organism>
<accession>C4R143</accession>
<dbReference type="SMR" id="C4R143"/>
<sequence>MTFNLIHIESISDASLLNVTGSVPFRMQNQFPLTPKNSTVDLPKAFEISGVTIYSMQETYFSQGFFMFNRTISQNLKKNGISWVRRLSSQPKAKSRSFRGHKVGFVVVGVTGGLYFANDSFRNGVNHLVLTGERVGVVTLATMKCFKYYSTVLTKNFDSKEEYYKELDETHKRAALVTLDALRTNGGIYIKLGQHVSAMTYLLPKEWTETMIPLQDECPKSSLTDIKAMFEKDTGEKFDEVFSSIDEEPIGVASLAQVHIGTLRNSEEKVAIKFQHPSLQEFVPLDILLTKTVFDLMAKVFPDYSLTWLSDELQSSIYVELDFQNEAKNAIKTAEYFKKFQKQTALRIPKVIEAHKRVLILEYVPGGRLDDLKFIDSHNISRSEVSSCLSHTFNNMIFTPDVSLHCDPHGGNLAIRPLDHKKNGHNFEIVLYDHGLYRDIPLQMKRDYAHFWLAMLDNDTTKMKVYAKRVAGITDKQFPLFAAAITGRDIDHALSGKVHTQREDSEIDRMHQALLSEGLVYDLMGLLSHIPRIVLLILKTNDLTRFLDEALQNPLGLQRTFLILASYCAKTVYYEQKEDSQKLRGLSWLRSTISLNFAYYKRVSQLWIYDLLVLVRGHI</sequence>
<dbReference type="RefSeq" id="XP_002491497.1">
    <property type="nucleotide sequence ID" value="XM_002491452.1"/>
</dbReference>
<dbReference type="InterPro" id="IPR051130">
    <property type="entry name" value="Mito_struct-func_regulator"/>
</dbReference>
<dbReference type="InterPro" id="IPR045307">
    <property type="entry name" value="ADCK1_dom"/>
</dbReference>
<dbReference type="OMA" id="RCNPEDI"/>
<dbReference type="CDD" id="cd13969">
    <property type="entry name" value="ADCK1-like"/>
    <property type="match status" value="1"/>
</dbReference>
<dbReference type="OrthoDB" id="427480at2759"/>
<evidence type="ECO:0000313" key="4">
    <source>
        <dbReference type="Proteomes" id="UP000000314"/>
    </source>
</evidence>
<dbReference type="PANTHER" id="PTHR43173:SF19">
    <property type="entry name" value="AARF DOMAIN-CONTAINING PROTEIN KINASE 1"/>
    <property type="match status" value="1"/>
</dbReference>
<dbReference type="GO" id="GO:0055088">
    <property type="term" value="P:lipid homeostasis"/>
    <property type="evidence" value="ECO:0007669"/>
    <property type="project" value="EnsemblFungi"/>
</dbReference>
<name>C4R143_KOMPG</name>
<evidence type="ECO:0000256" key="1">
    <source>
        <dbReference type="ARBA" id="ARBA00009670"/>
    </source>
</evidence>
<dbReference type="EMBL" id="FN392320">
    <property type="protein sequence ID" value="CAY69217.1"/>
    <property type="molecule type" value="Genomic_DNA"/>
</dbReference>
<dbReference type="InterPro" id="IPR004147">
    <property type="entry name" value="ABC1_dom"/>
</dbReference>
<comment type="similarity">
    <text evidence="1">Belongs to the protein kinase superfamily. ADCK protein kinase family.</text>
</comment>
<evidence type="ECO:0000313" key="3">
    <source>
        <dbReference type="EMBL" id="CAY69217.1"/>
    </source>
</evidence>
<dbReference type="SUPFAM" id="SSF56112">
    <property type="entry name" value="Protein kinase-like (PK-like)"/>
    <property type="match status" value="1"/>
</dbReference>
<dbReference type="GO" id="GO:0007005">
    <property type="term" value="P:mitochondrion organization"/>
    <property type="evidence" value="ECO:0007669"/>
    <property type="project" value="EnsemblFungi"/>
</dbReference>
<dbReference type="GO" id="GO:0005743">
    <property type="term" value="C:mitochondrial inner membrane"/>
    <property type="evidence" value="ECO:0007669"/>
    <property type="project" value="EnsemblFungi"/>
</dbReference>
<proteinExistence type="inferred from homology"/>
<gene>
    <name evidence="3" type="ordered locus">PAS_chr2-1_0581</name>
</gene>
<dbReference type="KEGG" id="ppa:PAS_chr2-1_0581"/>
<dbReference type="GeneID" id="8198018"/>
<dbReference type="FunCoup" id="C4R143">
    <property type="interactions" value="491"/>
</dbReference>
<evidence type="ECO:0000259" key="2">
    <source>
        <dbReference type="Pfam" id="PF03109"/>
    </source>
</evidence>
<feature type="domain" description="ABC1 atypical kinase-like" evidence="2">
    <location>
        <begin position="214"/>
        <end position="464"/>
    </location>
</feature>
<dbReference type="InterPro" id="IPR011009">
    <property type="entry name" value="Kinase-like_dom_sf"/>
</dbReference>
<dbReference type="HOGENOM" id="CLU_006533_2_5_1"/>
<dbReference type="PANTHER" id="PTHR43173">
    <property type="entry name" value="ABC1 FAMILY PROTEIN"/>
    <property type="match status" value="1"/>
</dbReference>
<dbReference type="AlphaFoldDB" id="C4R143"/>
<dbReference type="Pfam" id="PF03109">
    <property type="entry name" value="ABC1"/>
    <property type="match status" value="1"/>
</dbReference>
<dbReference type="eggNOG" id="KOG1235">
    <property type="taxonomic scope" value="Eukaryota"/>
</dbReference>
<dbReference type="InParanoid" id="C4R143"/>
<dbReference type="Proteomes" id="UP000000314">
    <property type="component" value="Chromosome 2"/>
</dbReference>
<protein>
    <recommendedName>
        <fullName evidence="2">ABC1 atypical kinase-like domain-containing protein</fullName>
    </recommendedName>
</protein>
<keyword evidence="4" id="KW-1185">Reference proteome</keyword>
<reference evidence="3 4" key="1">
    <citation type="journal article" date="2009" name="Nat. Biotechnol.">
        <title>Genome sequence of the recombinant protein production host Pichia pastoris.</title>
        <authorList>
            <person name="De Schutter K."/>
            <person name="Lin Y.C."/>
            <person name="Tiels P."/>
            <person name="Van Hecke A."/>
            <person name="Glinka S."/>
            <person name="Weber-Lehmann J."/>
            <person name="Rouze P."/>
            <person name="Van de Peer Y."/>
            <person name="Callewaert N."/>
        </authorList>
    </citation>
    <scope>NUCLEOTIDE SEQUENCE [LARGE SCALE GENOMIC DNA]</scope>
    <source>
        <strain evidence="4">GS115 / ATCC 20864</strain>
    </source>
</reference>
<dbReference type="STRING" id="644223.C4R143"/>